<dbReference type="SUPFAM" id="SSF56059">
    <property type="entry name" value="Glutathione synthetase ATP-binding domain-like"/>
    <property type="match status" value="1"/>
</dbReference>
<dbReference type="Gene3D" id="3.40.50.20">
    <property type="match status" value="1"/>
</dbReference>
<feature type="domain" description="ATP-grasp" evidence="2">
    <location>
        <begin position="83"/>
        <end position="273"/>
    </location>
</feature>
<evidence type="ECO:0000313" key="4">
    <source>
        <dbReference type="Proteomes" id="UP000314616"/>
    </source>
</evidence>
<dbReference type="KEGG" id="gyu:FE374_18510"/>
<dbReference type="InterPro" id="IPR013815">
    <property type="entry name" value="ATP_grasp_subdomain_1"/>
</dbReference>
<dbReference type="GO" id="GO:0005524">
    <property type="term" value="F:ATP binding"/>
    <property type="evidence" value="ECO:0007669"/>
    <property type="project" value="UniProtKB-UniRule"/>
</dbReference>
<dbReference type="PROSITE" id="PS50975">
    <property type="entry name" value="ATP_GRASP"/>
    <property type="match status" value="1"/>
</dbReference>
<reference evidence="3 4" key="1">
    <citation type="submission" date="2019-05" db="EMBL/GenBank/DDBJ databases">
        <title>Georgenia *** sp. nov., and Georgenia *** sp. nov., isolated from the intestinal contents of plateau pika (Ochotona curzoniae) in the Qinghai-Tibet plateau of China.</title>
        <authorList>
            <person name="Tian Z."/>
        </authorList>
    </citation>
    <scope>NUCLEOTIDE SEQUENCE [LARGE SCALE GENOMIC DNA]</scope>
    <source>
        <strain evidence="3 4">Z443</strain>
    </source>
</reference>
<evidence type="ECO:0000256" key="1">
    <source>
        <dbReference type="PROSITE-ProRule" id="PRU00409"/>
    </source>
</evidence>
<dbReference type="GO" id="GO:0004363">
    <property type="term" value="F:glutathione synthase activity"/>
    <property type="evidence" value="ECO:0007669"/>
    <property type="project" value="InterPro"/>
</dbReference>
<dbReference type="InterPro" id="IPR004218">
    <property type="entry name" value="GSHS_ATP-bd"/>
</dbReference>
<keyword evidence="1" id="KW-0067">ATP-binding</keyword>
<dbReference type="Gene3D" id="3.30.1490.20">
    <property type="entry name" value="ATP-grasp fold, A domain"/>
    <property type="match status" value="1"/>
</dbReference>
<organism evidence="3 4">
    <name type="scientific">Georgenia yuyongxinii</name>
    <dbReference type="NCBI Taxonomy" id="2589797"/>
    <lineage>
        <taxon>Bacteria</taxon>
        <taxon>Bacillati</taxon>
        <taxon>Actinomycetota</taxon>
        <taxon>Actinomycetes</taxon>
        <taxon>Micrococcales</taxon>
        <taxon>Bogoriellaceae</taxon>
        <taxon>Georgenia</taxon>
    </lineage>
</organism>
<dbReference type="PANTHER" id="PTHR39217:SF1">
    <property type="entry name" value="GLUTATHIONE SYNTHETASE"/>
    <property type="match status" value="1"/>
</dbReference>
<dbReference type="OrthoDB" id="3373978at2"/>
<proteinExistence type="predicted"/>
<name>A0A5B8C9L6_9MICO</name>
<dbReference type="Proteomes" id="UP000314616">
    <property type="component" value="Chromosome"/>
</dbReference>
<protein>
    <recommendedName>
        <fullName evidence="2">ATP-grasp domain-containing protein</fullName>
    </recommendedName>
</protein>
<dbReference type="Pfam" id="PF02955">
    <property type="entry name" value="GSH-S_ATP"/>
    <property type="match status" value="1"/>
</dbReference>
<accession>A0A5B8C9L6</accession>
<dbReference type="InterPro" id="IPR053191">
    <property type="entry name" value="DcsG_Biosynth_Enzyme"/>
</dbReference>
<dbReference type="InterPro" id="IPR011761">
    <property type="entry name" value="ATP-grasp"/>
</dbReference>
<dbReference type="PANTHER" id="PTHR39217">
    <property type="match status" value="1"/>
</dbReference>
<dbReference type="Gene3D" id="3.30.470.20">
    <property type="entry name" value="ATP-grasp fold, B domain"/>
    <property type="match status" value="1"/>
</dbReference>
<dbReference type="EMBL" id="CP040915">
    <property type="protein sequence ID" value="QDC26840.1"/>
    <property type="molecule type" value="Genomic_DNA"/>
</dbReference>
<keyword evidence="1" id="KW-0547">Nucleotide-binding</keyword>
<evidence type="ECO:0000313" key="3">
    <source>
        <dbReference type="EMBL" id="QDC26840.1"/>
    </source>
</evidence>
<sequence>MPEPDPEVHLLVDALTERGVRADVVPWGADTDWTTAGLTVVRSPWDYTEQPQDFLEWAHAAAAMSPVVNPPNVLTWNAHKGYLAELAAAGVPVVPTEFARRGASAGELVATLAGFGGEVVIKPAVSAGAVGVLRVAADAPKALAHLGQLTAVGDAMVQPFVESVVTRGEISVLYFGGVHSHTVRKVPAAGDFRVQTAYGARTVQVEPTAAELAVAGAALAAVPGEVTYARVDLVEYDGAPALMELELIEPELFLPYAPGSAGRFADHLVALLSCS</sequence>
<dbReference type="AlphaFoldDB" id="A0A5B8C9L6"/>
<evidence type="ECO:0000259" key="2">
    <source>
        <dbReference type="PROSITE" id="PS50975"/>
    </source>
</evidence>
<dbReference type="GO" id="GO:0046872">
    <property type="term" value="F:metal ion binding"/>
    <property type="evidence" value="ECO:0007669"/>
    <property type="project" value="InterPro"/>
</dbReference>
<gene>
    <name evidence="3" type="ORF">FE374_18510</name>
</gene>